<sequence>MFQEMSLDTEIGLFRSSEHLREISKKEIDRMVEDCRDHKADPDDLFDFLKNLIKRTNKKEKTPLIDMYRRLMEVFDLPWEITPGRSMLYDVTMINKEGSDDPEACFNSDIPTFFATIADLENQHPKSARFLFKTYGICAFHRYGPDMLAKQFEESFLNKPYGVVWALHRDGGDGFSELSGELQDMCDQLPPGATMRILEAGDGIEAILQLMAQHRRFPNQDFLFGIVATHSHGGGNLVFGADHEDDPITGVPGAIRREHLQGTGGKRISSYFAKGAPIILMGCKSARPEGVAEALENALNLPIIAATENTTSSQITFTSWGKDFVPTVDVKYFQEENVVPTKIFSEEDFN</sequence>
<evidence type="ECO:0000313" key="2">
    <source>
        <dbReference type="Proteomes" id="UP000034616"/>
    </source>
</evidence>
<organism evidence="1 2">
    <name type="scientific">Candidatus Uhrbacteria bacterium GW2011_GWC2_41_11</name>
    <dbReference type="NCBI Taxonomy" id="1618985"/>
    <lineage>
        <taxon>Bacteria</taxon>
        <taxon>Candidatus Uhriibacteriota</taxon>
    </lineage>
</organism>
<reference evidence="1 2" key="1">
    <citation type="journal article" date="2015" name="Nature">
        <title>rRNA introns, odd ribosomes, and small enigmatic genomes across a large radiation of phyla.</title>
        <authorList>
            <person name="Brown C.T."/>
            <person name="Hug L.A."/>
            <person name="Thomas B.C."/>
            <person name="Sharon I."/>
            <person name="Castelle C.J."/>
            <person name="Singh A."/>
            <person name="Wilkins M.J."/>
            <person name="Williams K.H."/>
            <person name="Banfield J.F."/>
        </authorList>
    </citation>
    <scope>NUCLEOTIDE SEQUENCE [LARGE SCALE GENOMIC DNA]</scope>
</reference>
<comment type="caution">
    <text evidence="1">The sequence shown here is derived from an EMBL/GenBank/DDBJ whole genome shotgun (WGS) entry which is preliminary data.</text>
</comment>
<dbReference type="Proteomes" id="UP000034616">
    <property type="component" value="Unassembled WGS sequence"/>
</dbReference>
<dbReference type="EMBL" id="LCAH01000012">
    <property type="protein sequence ID" value="KKR86506.1"/>
    <property type="molecule type" value="Genomic_DNA"/>
</dbReference>
<gene>
    <name evidence="1" type="ORF">UU35_C0012G0023</name>
</gene>
<evidence type="ECO:0000313" key="1">
    <source>
        <dbReference type="EMBL" id="KKR86506.1"/>
    </source>
</evidence>
<proteinExistence type="predicted"/>
<protein>
    <submittedName>
        <fullName evidence="1">Uncharacterized protein</fullName>
    </submittedName>
</protein>
<name>A0A0G0UGD1_9BACT</name>
<accession>A0A0G0UGD1</accession>
<dbReference type="AlphaFoldDB" id="A0A0G0UGD1"/>